<comment type="function">
    <text evidence="1">Resistance to tetracycline by an active tetracycline efflux. This is an energy-dependent process that decreases the accumulation of the antibiotic in whole cells. This protein functions as a metal-tetracycline/H(+) antiporter.</text>
</comment>
<dbReference type="PANTHER" id="PTHR23504">
    <property type="entry name" value="MAJOR FACILITATOR SUPERFAMILY DOMAIN-CONTAINING PROTEIN 10"/>
    <property type="match status" value="1"/>
</dbReference>
<feature type="transmembrane region" description="Helical" evidence="8">
    <location>
        <begin position="224"/>
        <end position="248"/>
    </location>
</feature>
<keyword evidence="7 8" id="KW-0472">Membrane</keyword>
<feature type="transmembrane region" description="Helical" evidence="8">
    <location>
        <begin position="384"/>
        <end position="404"/>
    </location>
</feature>
<protein>
    <submittedName>
        <fullName evidence="10">MFS transporter</fullName>
    </submittedName>
</protein>
<accession>A0A5A9XMN6</accession>
<dbReference type="PROSITE" id="PS50850">
    <property type="entry name" value="MFS"/>
    <property type="match status" value="1"/>
</dbReference>
<dbReference type="InterPro" id="IPR020846">
    <property type="entry name" value="MFS_dom"/>
</dbReference>
<dbReference type="GO" id="GO:0016020">
    <property type="term" value="C:membrane"/>
    <property type="evidence" value="ECO:0007669"/>
    <property type="project" value="UniProtKB-SubCell"/>
</dbReference>
<feature type="transmembrane region" description="Helical" evidence="8">
    <location>
        <begin position="144"/>
        <end position="168"/>
    </location>
</feature>
<comment type="similarity">
    <text evidence="3">Belongs to the major facilitator superfamily. TCR/Tet family.</text>
</comment>
<feature type="transmembrane region" description="Helical" evidence="8">
    <location>
        <begin position="260"/>
        <end position="279"/>
    </location>
</feature>
<evidence type="ECO:0000256" key="5">
    <source>
        <dbReference type="ARBA" id="ARBA00022692"/>
    </source>
</evidence>
<evidence type="ECO:0000256" key="1">
    <source>
        <dbReference type="ARBA" id="ARBA00003279"/>
    </source>
</evidence>
<dbReference type="OrthoDB" id="9812221at2"/>
<gene>
    <name evidence="10" type="ORF">ET418_04355</name>
</gene>
<feature type="transmembrane region" description="Helical" evidence="8">
    <location>
        <begin position="54"/>
        <end position="74"/>
    </location>
</feature>
<dbReference type="InterPro" id="IPR011701">
    <property type="entry name" value="MFS"/>
</dbReference>
<evidence type="ECO:0000256" key="4">
    <source>
        <dbReference type="ARBA" id="ARBA00022448"/>
    </source>
</evidence>
<feature type="transmembrane region" description="Helical" evidence="8">
    <location>
        <begin position="174"/>
        <end position="192"/>
    </location>
</feature>
<dbReference type="GO" id="GO:0022857">
    <property type="term" value="F:transmembrane transporter activity"/>
    <property type="evidence" value="ECO:0007669"/>
    <property type="project" value="InterPro"/>
</dbReference>
<keyword evidence="4" id="KW-0813">Transport</keyword>
<evidence type="ECO:0000313" key="10">
    <source>
        <dbReference type="EMBL" id="KAA0894194.1"/>
    </source>
</evidence>
<evidence type="ECO:0000256" key="3">
    <source>
        <dbReference type="ARBA" id="ARBA00007520"/>
    </source>
</evidence>
<dbReference type="CDD" id="cd17388">
    <property type="entry name" value="MFS_TetA"/>
    <property type="match status" value="1"/>
</dbReference>
<evidence type="ECO:0000256" key="7">
    <source>
        <dbReference type="ARBA" id="ARBA00023136"/>
    </source>
</evidence>
<dbReference type="InterPro" id="IPR036259">
    <property type="entry name" value="MFS_trans_sf"/>
</dbReference>
<dbReference type="PRINTS" id="PR01035">
    <property type="entry name" value="TCRTETA"/>
</dbReference>
<proteinExistence type="inferred from homology"/>
<dbReference type="Proteomes" id="UP000324298">
    <property type="component" value="Unassembled WGS sequence"/>
</dbReference>
<sequence length="425" mass="45639">MKDFKLFSPRRDRTAAMPFIMLTVLIDVASIGLIIPVLPPLVGSFTGSQADQAFWFGVVVFAFGLANFFGSPVLGALSDAYGRRPVLLLGFCGLGLTFFATGLSTALWMLIAVRLVGGAMQANAAVCNAYVADITPPEERTRRFGLLGAMFGAGFIIGPVMGGLLGAISLQLPFFVAGALAMVNWLYGYFVLPESLPLERRRPFHWKQANPLTSLRRLTQLNGVGRLVAVVALSGLAQFVMFTGWVLYTTFKFGWGPRENGWSLAAVGLMSLIVQGFLLGRLLKRFSPRRLAVAGLFSSSVAFLLWGMATQGWMMYAVIFLNILGFTITAALQSIISSAAGPRNQGQIMGAVNSVNSLASVFAPLFGAPLLAMVSHLPRGDWRIGAPFYFCAALQAASLALAFFHFRSERGRGVAGAVKGSRQDG</sequence>
<evidence type="ECO:0000256" key="6">
    <source>
        <dbReference type="ARBA" id="ARBA00022989"/>
    </source>
</evidence>
<keyword evidence="11" id="KW-1185">Reference proteome</keyword>
<feature type="domain" description="Major facilitator superfamily (MFS) profile" evidence="9">
    <location>
        <begin position="16"/>
        <end position="410"/>
    </location>
</feature>
<dbReference type="Gene3D" id="1.20.1250.20">
    <property type="entry name" value="MFS general substrate transporter like domains"/>
    <property type="match status" value="1"/>
</dbReference>
<dbReference type="SUPFAM" id="SSF103473">
    <property type="entry name" value="MFS general substrate transporter"/>
    <property type="match status" value="1"/>
</dbReference>
<feature type="transmembrane region" description="Helical" evidence="8">
    <location>
        <begin position="315"/>
        <end position="336"/>
    </location>
</feature>
<keyword evidence="5 8" id="KW-0812">Transmembrane</keyword>
<comment type="subcellular location">
    <subcellularLocation>
        <location evidence="2">Membrane</location>
        <topology evidence="2">Multi-pass membrane protein</topology>
    </subcellularLocation>
</comment>
<evidence type="ECO:0000256" key="2">
    <source>
        <dbReference type="ARBA" id="ARBA00004141"/>
    </source>
</evidence>
<dbReference type="Pfam" id="PF07690">
    <property type="entry name" value="MFS_1"/>
    <property type="match status" value="1"/>
</dbReference>
<dbReference type="PROSITE" id="PS00216">
    <property type="entry name" value="SUGAR_TRANSPORT_1"/>
    <property type="match status" value="1"/>
</dbReference>
<dbReference type="AlphaFoldDB" id="A0A5A9XMN6"/>
<evidence type="ECO:0000313" key="11">
    <source>
        <dbReference type="Proteomes" id="UP000324298"/>
    </source>
</evidence>
<feature type="transmembrane region" description="Helical" evidence="8">
    <location>
        <begin position="86"/>
        <end position="109"/>
    </location>
</feature>
<dbReference type="InterPro" id="IPR001958">
    <property type="entry name" value="Tet-R_TetA/multi-R_MdtG-like"/>
</dbReference>
<keyword evidence="6 8" id="KW-1133">Transmembrane helix</keyword>
<name>A0A5A9XMN6_9BACT</name>
<feature type="transmembrane region" description="Helical" evidence="8">
    <location>
        <begin position="348"/>
        <end position="372"/>
    </location>
</feature>
<evidence type="ECO:0000259" key="9">
    <source>
        <dbReference type="PROSITE" id="PS50850"/>
    </source>
</evidence>
<dbReference type="PANTHER" id="PTHR23504:SF15">
    <property type="entry name" value="MAJOR FACILITATOR SUPERFAMILY (MFS) PROFILE DOMAIN-CONTAINING PROTEIN"/>
    <property type="match status" value="1"/>
</dbReference>
<dbReference type="InterPro" id="IPR005829">
    <property type="entry name" value="Sugar_transporter_CS"/>
</dbReference>
<comment type="caution">
    <text evidence="10">The sequence shown here is derived from an EMBL/GenBank/DDBJ whole genome shotgun (WGS) entry which is preliminary data.</text>
</comment>
<reference evidence="10 11" key="1">
    <citation type="submission" date="2019-04" db="EMBL/GenBank/DDBJ databases">
        <title>Geobacter ruber sp. nov., ferric-reducing bacteria isolated from paddy soil.</title>
        <authorList>
            <person name="Xu Z."/>
            <person name="Masuda Y."/>
            <person name="Itoh H."/>
            <person name="Senoo K."/>
        </authorList>
    </citation>
    <scope>NUCLEOTIDE SEQUENCE [LARGE SCALE GENOMIC DNA]</scope>
    <source>
        <strain evidence="10 11">Red88</strain>
    </source>
</reference>
<evidence type="ECO:0000256" key="8">
    <source>
        <dbReference type="SAM" id="Phobius"/>
    </source>
</evidence>
<organism evidence="10 11">
    <name type="scientific">Oryzomonas rubra</name>
    <dbReference type="NCBI Taxonomy" id="2509454"/>
    <lineage>
        <taxon>Bacteria</taxon>
        <taxon>Pseudomonadati</taxon>
        <taxon>Thermodesulfobacteriota</taxon>
        <taxon>Desulfuromonadia</taxon>
        <taxon>Geobacterales</taxon>
        <taxon>Geobacteraceae</taxon>
        <taxon>Oryzomonas</taxon>
    </lineage>
</organism>
<dbReference type="RefSeq" id="WP_149306351.1">
    <property type="nucleotide sequence ID" value="NZ_SRSD01000002.1"/>
</dbReference>
<feature type="transmembrane region" description="Helical" evidence="8">
    <location>
        <begin position="291"/>
        <end position="309"/>
    </location>
</feature>
<feature type="transmembrane region" description="Helical" evidence="8">
    <location>
        <begin position="20"/>
        <end position="42"/>
    </location>
</feature>
<feature type="transmembrane region" description="Helical" evidence="8">
    <location>
        <begin position="115"/>
        <end position="132"/>
    </location>
</feature>
<dbReference type="EMBL" id="SRSD01000002">
    <property type="protein sequence ID" value="KAA0894194.1"/>
    <property type="molecule type" value="Genomic_DNA"/>
</dbReference>